<feature type="domain" description="PAS" evidence="3">
    <location>
        <begin position="20"/>
        <end position="61"/>
    </location>
</feature>
<dbReference type="InterPro" id="IPR035965">
    <property type="entry name" value="PAS-like_dom_sf"/>
</dbReference>
<dbReference type="PANTHER" id="PTHR45138">
    <property type="entry name" value="REGULATORY COMPONENTS OF SENSORY TRANSDUCTION SYSTEM"/>
    <property type="match status" value="1"/>
</dbReference>
<dbReference type="Pfam" id="PF00989">
    <property type="entry name" value="PAS"/>
    <property type="match status" value="1"/>
</dbReference>
<evidence type="ECO:0000313" key="6">
    <source>
        <dbReference type="Proteomes" id="UP001595555"/>
    </source>
</evidence>
<dbReference type="InterPro" id="IPR000160">
    <property type="entry name" value="GGDEF_dom"/>
</dbReference>
<dbReference type="InterPro" id="IPR050469">
    <property type="entry name" value="Diguanylate_Cyclase"/>
</dbReference>
<dbReference type="RefSeq" id="WP_378120963.1">
    <property type="nucleotide sequence ID" value="NZ_JBHRTF010000006.1"/>
</dbReference>
<dbReference type="SUPFAM" id="SSF55785">
    <property type="entry name" value="PYP-like sensor domain (PAS domain)"/>
    <property type="match status" value="1"/>
</dbReference>
<keyword evidence="5" id="KW-0548">Nucleotidyltransferase</keyword>
<dbReference type="CDD" id="cd01949">
    <property type="entry name" value="GGDEF"/>
    <property type="match status" value="1"/>
</dbReference>
<dbReference type="Pfam" id="PF00990">
    <property type="entry name" value="GGDEF"/>
    <property type="match status" value="1"/>
</dbReference>
<dbReference type="PROSITE" id="PS50112">
    <property type="entry name" value="PAS"/>
    <property type="match status" value="1"/>
</dbReference>
<protein>
    <recommendedName>
        <fullName evidence="1">diguanylate cyclase</fullName>
        <ecNumber evidence="1">2.7.7.65</ecNumber>
    </recommendedName>
</protein>
<feature type="domain" description="GGDEF" evidence="4">
    <location>
        <begin position="189"/>
        <end position="321"/>
    </location>
</feature>
<dbReference type="PROSITE" id="PS50887">
    <property type="entry name" value="GGDEF"/>
    <property type="match status" value="1"/>
</dbReference>
<comment type="caution">
    <text evidence="5">The sequence shown here is derived from an EMBL/GenBank/DDBJ whole genome shotgun (WGS) entry which is preliminary data.</text>
</comment>
<sequence length="321" mass="37102">MVKTKDSDKLFDDVHWQMDILQNIDVGLVVMDENYTINVWNSFMQNHSGKAPEKVLGKSLFEAFPELPEAWFKHKAQSVFVLQNTAFTTWEQRPYLFRFPHYRPITGTAEYMYQNSSIIPLLDTNGIAKHICLIIYDVTDTAVNKIAQQQANKQLQNMSRTDHLTGLFNRGYWELRLIQEFKRFDRYEQPSSLIMLDIDHFKKINDTYGHTVGDEAIRAVSRTIKEHARDLDIPGRYGGEEFGIILTNTNGDGACVFAERLRKTIESSTIYAEGHEIQFTVSMGVSELNPELHDHRHWIEKADQGLYKSKEGGRNRVTLLP</sequence>
<dbReference type="EMBL" id="JBHRTF010000006">
    <property type="protein sequence ID" value="MFC3117062.1"/>
    <property type="molecule type" value="Genomic_DNA"/>
</dbReference>
<dbReference type="EC" id="2.7.7.65" evidence="1"/>
<dbReference type="InterPro" id="IPR013767">
    <property type="entry name" value="PAS_fold"/>
</dbReference>
<dbReference type="InterPro" id="IPR029787">
    <property type="entry name" value="Nucleotide_cyclase"/>
</dbReference>
<evidence type="ECO:0000256" key="1">
    <source>
        <dbReference type="ARBA" id="ARBA00012528"/>
    </source>
</evidence>
<evidence type="ECO:0000259" key="3">
    <source>
        <dbReference type="PROSITE" id="PS50112"/>
    </source>
</evidence>
<dbReference type="SMART" id="SM00267">
    <property type="entry name" value="GGDEF"/>
    <property type="match status" value="1"/>
</dbReference>
<evidence type="ECO:0000313" key="5">
    <source>
        <dbReference type="EMBL" id="MFC3117062.1"/>
    </source>
</evidence>
<gene>
    <name evidence="5" type="ORF">ACFODX_15950</name>
</gene>
<dbReference type="InterPro" id="IPR000014">
    <property type="entry name" value="PAS"/>
</dbReference>
<name>A0ABV7FKR5_9GAMM</name>
<dbReference type="PANTHER" id="PTHR45138:SF9">
    <property type="entry name" value="DIGUANYLATE CYCLASE DGCM-RELATED"/>
    <property type="match status" value="1"/>
</dbReference>
<organism evidence="5 6">
    <name type="scientific">Cellvibrio fontiphilus</name>
    <dbReference type="NCBI Taxonomy" id="1815559"/>
    <lineage>
        <taxon>Bacteria</taxon>
        <taxon>Pseudomonadati</taxon>
        <taxon>Pseudomonadota</taxon>
        <taxon>Gammaproteobacteria</taxon>
        <taxon>Cellvibrionales</taxon>
        <taxon>Cellvibrionaceae</taxon>
        <taxon>Cellvibrio</taxon>
    </lineage>
</organism>
<dbReference type="Proteomes" id="UP001595555">
    <property type="component" value="Unassembled WGS sequence"/>
</dbReference>
<evidence type="ECO:0000259" key="4">
    <source>
        <dbReference type="PROSITE" id="PS50887"/>
    </source>
</evidence>
<dbReference type="GO" id="GO:0052621">
    <property type="term" value="F:diguanylate cyclase activity"/>
    <property type="evidence" value="ECO:0007669"/>
    <property type="project" value="UniProtKB-EC"/>
</dbReference>
<keyword evidence="5" id="KW-0808">Transferase</keyword>
<keyword evidence="6" id="KW-1185">Reference proteome</keyword>
<comment type="catalytic activity">
    <reaction evidence="2">
        <text>2 GTP = 3',3'-c-di-GMP + 2 diphosphate</text>
        <dbReference type="Rhea" id="RHEA:24898"/>
        <dbReference type="ChEBI" id="CHEBI:33019"/>
        <dbReference type="ChEBI" id="CHEBI:37565"/>
        <dbReference type="ChEBI" id="CHEBI:58805"/>
        <dbReference type="EC" id="2.7.7.65"/>
    </reaction>
</comment>
<dbReference type="Gene3D" id="3.30.450.20">
    <property type="entry name" value="PAS domain"/>
    <property type="match status" value="1"/>
</dbReference>
<accession>A0ABV7FKR5</accession>
<evidence type="ECO:0000256" key="2">
    <source>
        <dbReference type="ARBA" id="ARBA00034247"/>
    </source>
</evidence>
<dbReference type="NCBIfam" id="TIGR00254">
    <property type="entry name" value="GGDEF"/>
    <property type="match status" value="1"/>
</dbReference>
<dbReference type="Gene3D" id="3.30.70.270">
    <property type="match status" value="1"/>
</dbReference>
<proteinExistence type="predicted"/>
<reference evidence="6" key="1">
    <citation type="journal article" date="2019" name="Int. J. Syst. Evol. Microbiol.">
        <title>The Global Catalogue of Microorganisms (GCM) 10K type strain sequencing project: providing services to taxonomists for standard genome sequencing and annotation.</title>
        <authorList>
            <consortium name="The Broad Institute Genomics Platform"/>
            <consortium name="The Broad Institute Genome Sequencing Center for Infectious Disease"/>
            <person name="Wu L."/>
            <person name="Ma J."/>
        </authorList>
    </citation>
    <scope>NUCLEOTIDE SEQUENCE [LARGE SCALE GENOMIC DNA]</scope>
    <source>
        <strain evidence="6">KCTC 52237</strain>
    </source>
</reference>
<dbReference type="SUPFAM" id="SSF55073">
    <property type="entry name" value="Nucleotide cyclase"/>
    <property type="match status" value="1"/>
</dbReference>
<dbReference type="InterPro" id="IPR043128">
    <property type="entry name" value="Rev_trsase/Diguanyl_cyclase"/>
</dbReference>